<dbReference type="GeneID" id="10534435"/>
<reference evidence="3" key="2">
    <citation type="journal article" date="2011" name="Proc. Natl. Acad. Sci. U.S.A.">
        <title>Obligate biotrophy features unraveled by the genomic analysis of rust fungi.</title>
        <authorList>
            <person name="Duplessis S."/>
            <person name="Cuomo C.A."/>
            <person name="Lin Y.-C."/>
            <person name="Aerts A."/>
            <person name="Tisserant E."/>
            <person name="Veneault-Fourrey C."/>
            <person name="Joly D.L."/>
            <person name="Hacquard S."/>
            <person name="Amselem J."/>
            <person name="Cantarel B.L."/>
            <person name="Chiu R."/>
            <person name="Coutinho P.M."/>
            <person name="Feau N."/>
            <person name="Field M."/>
            <person name="Frey P."/>
            <person name="Gelhaye E."/>
            <person name="Goldberg J."/>
            <person name="Grabherr M.G."/>
            <person name="Kodira C.D."/>
            <person name="Kohler A."/>
            <person name="Kuees U."/>
            <person name="Lindquist E.A."/>
            <person name="Lucas S.M."/>
            <person name="Mago R."/>
            <person name="Mauceli E."/>
            <person name="Morin E."/>
            <person name="Murat C."/>
            <person name="Pangilinan J.L."/>
            <person name="Park R."/>
            <person name="Pearson M."/>
            <person name="Quesneville H."/>
            <person name="Rouhier N."/>
            <person name="Sakthikumar S."/>
            <person name="Salamov A.A."/>
            <person name="Schmutz J."/>
            <person name="Selles B."/>
            <person name="Shapiro H."/>
            <person name="Tanguay P."/>
            <person name="Tuskan G.A."/>
            <person name="Henrissat B."/>
            <person name="Van de Peer Y."/>
            <person name="Rouze P."/>
            <person name="Ellis J.G."/>
            <person name="Dodds P.N."/>
            <person name="Schein J.E."/>
            <person name="Zhong S."/>
            <person name="Hamelin R.C."/>
            <person name="Grigoriev I.V."/>
            <person name="Szabo L.J."/>
            <person name="Martin F."/>
        </authorList>
    </citation>
    <scope>NUCLEOTIDE SEQUENCE [LARGE SCALE GENOMIC DNA]</scope>
    <source>
        <strain evidence="3">CRL 75-36-700-3 / race SCCL</strain>
    </source>
</reference>
<protein>
    <submittedName>
        <fullName evidence="2">Uncharacterized protein</fullName>
    </submittedName>
</protein>
<feature type="compositionally biased region" description="Polar residues" evidence="1">
    <location>
        <begin position="51"/>
        <end position="65"/>
    </location>
</feature>
<dbReference type="HOGENOM" id="CLU_2050801_0_0_1"/>
<feature type="region of interest" description="Disordered" evidence="1">
    <location>
        <begin position="13"/>
        <end position="70"/>
    </location>
</feature>
<feature type="compositionally biased region" description="Basic and acidic residues" evidence="1">
    <location>
        <begin position="36"/>
        <end position="45"/>
    </location>
</feature>
<dbReference type="EMBL" id="DS178281">
    <property type="protein sequence ID" value="EFP82066.2"/>
    <property type="molecule type" value="Genomic_DNA"/>
</dbReference>
<name>E3KCZ9_PUCGT</name>
<accession>E3KCZ9</accession>
<dbReference type="KEGG" id="pgr:PGTG_07463"/>
<dbReference type="RefSeq" id="XP_003326485.2">
    <property type="nucleotide sequence ID" value="XM_003326437.2"/>
</dbReference>
<dbReference type="AlphaFoldDB" id="E3KCZ9"/>
<proteinExistence type="predicted"/>
<dbReference type="OrthoDB" id="10612780at2759"/>
<evidence type="ECO:0000313" key="2">
    <source>
        <dbReference type="EMBL" id="EFP82066.2"/>
    </source>
</evidence>
<dbReference type="Proteomes" id="UP000008783">
    <property type="component" value="Unassembled WGS sequence"/>
</dbReference>
<evidence type="ECO:0000313" key="3">
    <source>
        <dbReference type="Proteomes" id="UP000008783"/>
    </source>
</evidence>
<dbReference type="VEuPathDB" id="FungiDB:PGTG_07463"/>
<sequence length="120" mass="13231">MSYGANTTTNIGTTLGIAKKHKRGHEKVINNGRPPDTTDKLVDEKKKKKNSSLGDRQRQQTSTKASAHYGSLESVVMGRMSLLQLLITSHVDQLGNLMAAKHLYQLGNLMAATQFDQHDI</sequence>
<organism evidence="2 3">
    <name type="scientific">Puccinia graminis f. sp. tritici (strain CRL 75-36-700-3 / race SCCL)</name>
    <name type="common">Black stem rust fungus</name>
    <dbReference type="NCBI Taxonomy" id="418459"/>
    <lineage>
        <taxon>Eukaryota</taxon>
        <taxon>Fungi</taxon>
        <taxon>Dikarya</taxon>
        <taxon>Basidiomycota</taxon>
        <taxon>Pucciniomycotina</taxon>
        <taxon>Pucciniomycetes</taxon>
        <taxon>Pucciniales</taxon>
        <taxon>Pucciniaceae</taxon>
        <taxon>Puccinia</taxon>
    </lineage>
</organism>
<reference key="1">
    <citation type="submission" date="2007-01" db="EMBL/GenBank/DDBJ databases">
        <title>The Genome Sequence of Puccinia graminis f. sp. tritici Strain CRL 75-36-700-3.</title>
        <authorList>
            <consortium name="The Broad Institute Genome Sequencing Platform"/>
            <person name="Birren B."/>
            <person name="Lander E."/>
            <person name="Galagan J."/>
            <person name="Nusbaum C."/>
            <person name="Devon K."/>
            <person name="Cuomo C."/>
            <person name="Jaffe D."/>
            <person name="Butler J."/>
            <person name="Alvarez P."/>
            <person name="Gnerre S."/>
            <person name="Grabherr M."/>
            <person name="Mauceli E."/>
            <person name="Brockman W."/>
            <person name="Young S."/>
            <person name="LaButti K."/>
            <person name="Sykes S."/>
            <person name="DeCaprio D."/>
            <person name="Crawford M."/>
            <person name="Koehrsen M."/>
            <person name="Engels R."/>
            <person name="Montgomery P."/>
            <person name="Pearson M."/>
            <person name="Howarth C."/>
            <person name="Larson L."/>
            <person name="White J."/>
            <person name="Zeng Q."/>
            <person name="Kodira C."/>
            <person name="Yandava C."/>
            <person name="Alvarado L."/>
            <person name="O'Leary S."/>
            <person name="Szabo L."/>
            <person name="Dean R."/>
            <person name="Schein J."/>
        </authorList>
    </citation>
    <scope>NUCLEOTIDE SEQUENCE</scope>
    <source>
        <strain>CRL 75-36-700-3</strain>
    </source>
</reference>
<gene>
    <name evidence="2" type="ORF">PGTG_07463</name>
</gene>
<evidence type="ECO:0000256" key="1">
    <source>
        <dbReference type="SAM" id="MobiDB-lite"/>
    </source>
</evidence>
<keyword evidence="3" id="KW-1185">Reference proteome</keyword>
<dbReference type="InParanoid" id="E3KCZ9"/>